<gene>
    <name evidence="6" type="primary">PTH1R</name>
    <name evidence="6" type="ORF">ATANTOWER_010134</name>
</gene>
<dbReference type="Pfam" id="PF00002">
    <property type="entry name" value="7tm_2"/>
    <property type="match status" value="1"/>
</dbReference>
<feature type="non-terminal residue" evidence="6">
    <location>
        <position position="63"/>
    </location>
</feature>
<reference evidence="6 7" key="1">
    <citation type="submission" date="2021-07" db="EMBL/GenBank/DDBJ databases">
        <authorList>
            <person name="Palmer J.M."/>
        </authorList>
    </citation>
    <scope>NUCLEOTIDE SEQUENCE [LARGE SCALE GENOMIC DNA]</scope>
    <source>
        <strain evidence="6 7">AT_MEX2019</strain>
        <tissue evidence="6">Muscle</tissue>
    </source>
</reference>
<sequence length="63" mass="7393">MQTDRQHDSRCWDISAGNLKWIYQVPILVAVVINFVLFLNIIRVLATKLRETNAGRCDTRQQY</sequence>
<evidence type="ECO:0000256" key="4">
    <source>
        <dbReference type="ARBA" id="ARBA00023136"/>
    </source>
</evidence>
<dbReference type="PANTHER" id="PTHR45620">
    <property type="entry name" value="PDF RECEPTOR-LIKE PROTEIN-RELATED"/>
    <property type="match status" value="1"/>
</dbReference>
<organism evidence="6 7">
    <name type="scientific">Ataeniobius toweri</name>
    <dbReference type="NCBI Taxonomy" id="208326"/>
    <lineage>
        <taxon>Eukaryota</taxon>
        <taxon>Metazoa</taxon>
        <taxon>Chordata</taxon>
        <taxon>Craniata</taxon>
        <taxon>Vertebrata</taxon>
        <taxon>Euteleostomi</taxon>
        <taxon>Actinopterygii</taxon>
        <taxon>Neopterygii</taxon>
        <taxon>Teleostei</taxon>
        <taxon>Neoteleostei</taxon>
        <taxon>Acanthomorphata</taxon>
        <taxon>Ovalentaria</taxon>
        <taxon>Atherinomorphae</taxon>
        <taxon>Cyprinodontiformes</taxon>
        <taxon>Goodeidae</taxon>
        <taxon>Ataeniobius</taxon>
    </lineage>
</organism>
<dbReference type="PANTHER" id="PTHR45620:SF27">
    <property type="entry name" value="PARATHYROID HORMONE_PARATHYROID HORMONE-RELATED PEPTIDE RECEPTOR"/>
    <property type="match status" value="1"/>
</dbReference>
<comment type="subcellular location">
    <subcellularLocation>
        <location evidence="1">Membrane</location>
        <topology evidence="1">Multi-pass membrane protein</topology>
    </subcellularLocation>
</comment>
<dbReference type="Gene3D" id="1.20.1070.10">
    <property type="entry name" value="Rhodopsin 7-helix transmembrane proteins"/>
    <property type="match status" value="1"/>
</dbReference>
<name>A0ABU7A623_9TELE</name>
<dbReference type="InterPro" id="IPR050332">
    <property type="entry name" value="GPCR_2"/>
</dbReference>
<dbReference type="Proteomes" id="UP001345963">
    <property type="component" value="Unassembled WGS sequence"/>
</dbReference>
<accession>A0ABU7A623</accession>
<evidence type="ECO:0000256" key="1">
    <source>
        <dbReference type="ARBA" id="ARBA00004141"/>
    </source>
</evidence>
<evidence type="ECO:0000256" key="2">
    <source>
        <dbReference type="ARBA" id="ARBA00022692"/>
    </source>
</evidence>
<keyword evidence="4 5" id="KW-0472">Membrane</keyword>
<keyword evidence="6" id="KW-0675">Receptor</keyword>
<proteinExistence type="predicted"/>
<comment type="caution">
    <text evidence="6">The sequence shown here is derived from an EMBL/GenBank/DDBJ whole genome shotgun (WGS) entry which is preliminary data.</text>
</comment>
<evidence type="ECO:0000313" key="7">
    <source>
        <dbReference type="Proteomes" id="UP001345963"/>
    </source>
</evidence>
<evidence type="ECO:0000313" key="6">
    <source>
        <dbReference type="EMBL" id="MED6233318.1"/>
    </source>
</evidence>
<protein>
    <submittedName>
        <fullName evidence="6">Parathyroid hormone/parathyroid hormone- peptide receptor</fullName>
    </submittedName>
</protein>
<evidence type="ECO:0000256" key="5">
    <source>
        <dbReference type="SAM" id="Phobius"/>
    </source>
</evidence>
<keyword evidence="7" id="KW-1185">Reference proteome</keyword>
<dbReference type="InterPro" id="IPR000832">
    <property type="entry name" value="GPCR_2_secretin-like"/>
</dbReference>
<dbReference type="EMBL" id="JAHUTI010002266">
    <property type="protein sequence ID" value="MED6233318.1"/>
    <property type="molecule type" value="Genomic_DNA"/>
</dbReference>
<feature type="transmembrane region" description="Helical" evidence="5">
    <location>
        <begin position="21"/>
        <end position="42"/>
    </location>
</feature>
<keyword evidence="2 5" id="KW-0812">Transmembrane</keyword>
<evidence type="ECO:0000256" key="3">
    <source>
        <dbReference type="ARBA" id="ARBA00022989"/>
    </source>
</evidence>
<keyword evidence="3 5" id="KW-1133">Transmembrane helix</keyword>